<keyword evidence="2" id="KW-0804">Transcription</keyword>
<protein>
    <recommendedName>
        <fullName evidence="9">Zinc finger protein 202-like</fullName>
    </recommendedName>
</protein>
<feature type="compositionally biased region" description="Polar residues" evidence="4">
    <location>
        <begin position="200"/>
        <end position="209"/>
    </location>
</feature>
<evidence type="ECO:0000256" key="1">
    <source>
        <dbReference type="ARBA" id="ARBA00023015"/>
    </source>
</evidence>
<evidence type="ECO:0000256" key="4">
    <source>
        <dbReference type="SAM" id="MobiDB-lite"/>
    </source>
</evidence>
<dbReference type="PROSITE" id="PS50805">
    <property type="entry name" value="KRAB"/>
    <property type="match status" value="1"/>
</dbReference>
<feature type="region of interest" description="Disordered" evidence="4">
    <location>
        <begin position="1"/>
        <end position="29"/>
    </location>
</feature>
<feature type="compositionally biased region" description="Basic and acidic residues" evidence="4">
    <location>
        <begin position="180"/>
        <end position="197"/>
    </location>
</feature>
<dbReference type="PANTHER" id="PTHR45935">
    <property type="entry name" value="PROTEIN ZBED8-RELATED"/>
    <property type="match status" value="1"/>
</dbReference>
<dbReference type="SMART" id="SM00349">
    <property type="entry name" value="KRAB"/>
    <property type="match status" value="1"/>
</dbReference>
<keyword evidence="1" id="KW-0805">Transcription regulation</keyword>
<dbReference type="SUPFAM" id="SSF109640">
    <property type="entry name" value="KRAB domain (Kruppel-associated box)"/>
    <property type="match status" value="1"/>
</dbReference>
<evidence type="ECO:0000256" key="3">
    <source>
        <dbReference type="ARBA" id="ARBA00023242"/>
    </source>
</evidence>
<dbReference type="SUPFAM" id="SSF47353">
    <property type="entry name" value="Retrovirus capsid dimerization domain-like"/>
    <property type="match status" value="1"/>
</dbReference>
<organism evidence="7 8">
    <name type="scientific">Alligator mississippiensis</name>
    <name type="common">American alligator</name>
    <dbReference type="NCBI Taxonomy" id="8496"/>
    <lineage>
        <taxon>Eukaryota</taxon>
        <taxon>Metazoa</taxon>
        <taxon>Chordata</taxon>
        <taxon>Craniata</taxon>
        <taxon>Vertebrata</taxon>
        <taxon>Euteleostomi</taxon>
        <taxon>Archelosauria</taxon>
        <taxon>Archosauria</taxon>
        <taxon>Crocodylia</taxon>
        <taxon>Alligatoridae</taxon>
        <taxon>Alligatorinae</taxon>
        <taxon>Alligator</taxon>
    </lineage>
</organism>
<dbReference type="InterPro" id="IPR038269">
    <property type="entry name" value="SCAN_sf"/>
</dbReference>
<evidence type="ECO:0000313" key="8">
    <source>
        <dbReference type="Proteomes" id="UP000050525"/>
    </source>
</evidence>
<dbReference type="PROSITE" id="PS50804">
    <property type="entry name" value="SCAN_BOX"/>
    <property type="match status" value="1"/>
</dbReference>
<sequence length="348" mass="39390">MQTMQPPSEAEIPSDTPQPAPGDDLPTPETWRQRFRGLRYLEGKGPREVCSRLRELCQRWLEPQRRSKEQIVEVLVLEQFLAILPQEMQSWEWGCSMETCAEAVAMAEGFQLGKKKGELQVTVRVKVEEMILDKMQHMEALQEPGDSWPEQPETDRVDNPLEESGERETPGPCDKQPSVPKEEPPPHQESDSPKTEETWEQSAGESSSGPCPRQGRSSGAGAATLTRAQQQPPEEGPVIVELQRAFPGRLEEKDSLTHEPGQVEKDQGRPPNQGETVELPKVFEEVAVYFTRKEWELLEDEDKVLYRDQMLKNYQALVSLDHTPITVIRRNGLGAGPSENQFSFPEDL</sequence>
<proteinExistence type="predicted"/>
<dbReference type="FunFam" id="1.10.4020.10:FF:000001">
    <property type="entry name" value="zinc finger protein 263 isoform X1"/>
    <property type="match status" value="1"/>
</dbReference>
<dbReference type="PANTHER" id="PTHR45935:SF15">
    <property type="entry name" value="SCAN BOX DOMAIN-CONTAINING PROTEIN"/>
    <property type="match status" value="1"/>
</dbReference>
<dbReference type="Pfam" id="PF02023">
    <property type="entry name" value="SCAN"/>
    <property type="match status" value="1"/>
</dbReference>
<comment type="caution">
    <text evidence="7">The sequence shown here is derived from an EMBL/GenBank/DDBJ whole genome shotgun (WGS) entry which is preliminary data.</text>
</comment>
<evidence type="ECO:0000259" key="6">
    <source>
        <dbReference type="PROSITE" id="PS50805"/>
    </source>
</evidence>
<name>A0A151M132_ALLMI</name>
<dbReference type="CDD" id="cd07936">
    <property type="entry name" value="SCAN"/>
    <property type="match status" value="1"/>
</dbReference>
<evidence type="ECO:0000256" key="2">
    <source>
        <dbReference type="ARBA" id="ARBA00023163"/>
    </source>
</evidence>
<evidence type="ECO:0000313" key="7">
    <source>
        <dbReference type="EMBL" id="KYO18219.1"/>
    </source>
</evidence>
<dbReference type="InterPro" id="IPR050916">
    <property type="entry name" value="SCAN-C2H2_zinc_finger"/>
</dbReference>
<accession>A0A151M132</accession>
<feature type="domain" description="SCAN box" evidence="5">
    <location>
        <begin position="32"/>
        <end position="111"/>
    </location>
</feature>
<feature type="compositionally biased region" description="Basic and acidic residues" evidence="4">
    <location>
        <begin position="153"/>
        <end position="169"/>
    </location>
</feature>
<feature type="compositionally biased region" description="Basic and acidic residues" evidence="4">
    <location>
        <begin position="249"/>
        <end position="268"/>
    </location>
</feature>
<gene>
    <name evidence="7" type="ORF">Y1Q_0011776</name>
</gene>
<dbReference type="EMBL" id="AKHW03006853">
    <property type="protein sequence ID" value="KYO18219.1"/>
    <property type="molecule type" value="Genomic_DNA"/>
</dbReference>
<feature type="region of interest" description="Disordered" evidence="4">
    <location>
        <begin position="141"/>
        <end position="277"/>
    </location>
</feature>
<evidence type="ECO:0000259" key="5">
    <source>
        <dbReference type="PROSITE" id="PS50804"/>
    </source>
</evidence>
<dbReference type="InterPro" id="IPR001909">
    <property type="entry name" value="KRAB"/>
</dbReference>
<feature type="domain" description="KRAB" evidence="6">
    <location>
        <begin position="281"/>
        <end position="348"/>
    </location>
</feature>
<keyword evidence="8" id="KW-1185">Reference proteome</keyword>
<dbReference type="Gene3D" id="1.10.4020.10">
    <property type="entry name" value="DNA breaking-rejoining enzymes"/>
    <property type="match status" value="1"/>
</dbReference>
<dbReference type="Proteomes" id="UP000050525">
    <property type="component" value="Unassembled WGS sequence"/>
</dbReference>
<dbReference type="CDD" id="cd07765">
    <property type="entry name" value="KRAB_A-box"/>
    <property type="match status" value="1"/>
</dbReference>
<dbReference type="InterPro" id="IPR036051">
    <property type="entry name" value="KRAB_dom_sf"/>
</dbReference>
<dbReference type="SMART" id="SM00431">
    <property type="entry name" value="SCAN"/>
    <property type="match status" value="1"/>
</dbReference>
<dbReference type="AlphaFoldDB" id="A0A151M132"/>
<dbReference type="Pfam" id="PF01352">
    <property type="entry name" value="KRAB"/>
    <property type="match status" value="1"/>
</dbReference>
<keyword evidence="3" id="KW-0539">Nucleus</keyword>
<dbReference type="Gene3D" id="6.10.140.140">
    <property type="match status" value="1"/>
</dbReference>
<dbReference type="GO" id="GO:0006355">
    <property type="term" value="P:regulation of DNA-templated transcription"/>
    <property type="evidence" value="ECO:0007669"/>
    <property type="project" value="InterPro"/>
</dbReference>
<evidence type="ECO:0008006" key="9">
    <source>
        <dbReference type="Google" id="ProtNLM"/>
    </source>
</evidence>
<dbReference type="InterPro" id="IPR003309">
    <property type="entry name" value="SCAN_dom"/>
</dbReference>
<reference evidence="7 8" key="1">
    <citation type="journal article" date="2012" name="Genome Biol.">
        <title>Sequencing three crocodilian genomes to illuminate the evolution of archosaurs and amniotes.</title>
        <authorList>
            <person name="St John J.A."/>
            <person name="Braun E.L."/>
            <person name="Isberg S.R."/>
            <person name="Miles L.G."/>
            <person name="Chong A.Y."/>
            <person name="Gongora J."/>
            <person name="Dalzell P."/>
            <person name="Moran C."/>
            <person name="Bed'hom B."/>
            <person name="Abzhanov A."/>
            <person name="Burgess S.C."/>
            <person name="Cooksey A.M."/>
            <person name="Castoe T.A."/>
            <person name="Crawford N.G."/>
            <person name="Densmore L.D."/>
            <person name="Drew J.C."/>
            <person name="Edwards S.V."/>
            <person name="Faircloth B.C."/>
            <person name="Fujita M.K."/>
            <person name="Greenwold M.J."/>
            <person name="Hoffmann F.G."/>
            <person name="Howard J.M."/>
            <person name="Iguchi T."/>
            <person name="Janes D.E."/>
            <person name="Khan S.Y."/>
            <person name="Kohno S."/>
            <person name="de Koning A.J."/>
            <person name="Lance S.L."/>
            <person name="McCarthy F.M."/>
            <person name="McCormack J.E."/>
            <person name="Merchant M.E."/>
            <person name="Peterson D.G."/>
            <person name="Pollock D.D."/>
            <person name="Pourmand N."/>
            <person name="Raney B.J."/>
            <person name="Roessler K.A."/>
            <person name="Sanford J.R."/>
            <person name="Sawyer R.H."/>
            <person name="Schmidt C.J."/>
            <person name="Triplett E.W."/>
            <person name="Tuberville T.D."/>
            <person name="Venegas-Anaya M."/>
            <person name="Howard J.T."/>
            <person name="Jarvis E.D."/>
            <person name="Guillette L.J.Jr."/>
            <person name="Glenn T.C."/>
            <person name="Green R.E."/>
            <person name="Ray D.A."/>
        </authorList>
    </citation>
    <scope>NUCLEOTIDE SEQUENCE [LARGE SCALE GENOMIC DNA]</scope>
    <source>
        <strain evidence="7">KSC_2009_1</strain>
    </source>
</reference>